<feature type="transmembrane region" description="Helical" evidence="1">
    <location>
        <begin position="7"/>
        <end position="28"/>
    </location>
</feature>
<feature type="transmembrane region" description="Helical" evidence="1">
    <location>
        <begin position="40"/>
        <end position="62"/>
    </location>
</feature>
<gene>
    <name evidence="2" type="ORF">UFB30_10215</name>
</gene>
<keyword evidence="1" id="KW-1133">Transmembrane helix</keyword>
<comment type="caution">
    <text evidence="2">The sequence shown here is derived from an EMBL/GenBank/DDBJ whole genome shotgun (WGS) entry which is preliminary data.</text>
</comment>
<organism evidence="2 3">
    <name type="scientific">Jeotgalibacillus haloalkalitolerans</name>
    <dbReference type="NCBI Taxonomy" id="3104292"/>
    <lineage>
        <taxon>Bacteria</taxon>
        <taxon>Bacillati</taxon>
        <taxon>Bacillota</taxon>
        <taxon>Bacilli</taxon>
        <taxon>Bacillales</taxon>
        <taxon>Caryophanaceae</taxon>
        <taxon>Jeotgalibacillus</taxon>
    </lineage>
</organism>
<dbReference type="EMBL" id="JAXQNN010000003">
    <property type="protein sequence ID" value="MDZ5712599.1"/>
    <property type="molecule type" value="Genomic_DNA"/>
</dbReference>
<evidence type="ECO:0000313" key="3">
    <source>
        <dbReference type="Proteomes" id="UP001292084"/>
    </source>
</evidence>
<dbReference type="Proteomes" id="UP001292084">
    <property type="component" value="Unassembled WGS sequence"/>
</dbReference>
<name>A0ABU5KMW5_9BACL</name>
<protein>
    <submittedName>
        <fullName evidence="2">Uncharacterized protein</fullName>
    </submittedName>
</protein>
<evidence type="ECO:0000256" key="1">
    <source>
        <dbReference type="SAM" id="Phobius"/>
    </source>
</evidence>
<feature type="transmembrane region" description="Helical" evidence="1">
    <location>
        <begin position="69"/>
        <end position="87"/>
    </location>
</feature>
<keyword evidence="1" id="KW-0812">Transmembrane</keyword>
<proteinExistence type="predicted"/>
<dbReference type="RefSeq" id="WP_322421582.1">
    <property type="nucleotide sequence ID" value="NZ_JAXQNN010000003.1"/>
</dbReference>
<accession>A0ABU5KMW5</accession>
<sequence>MKKIKVAYVLNTIISGLIAALISTFFAGGTIAENYTDETWVAPEFFVILPIWVFGFLVGLFVFKSKNPVLFLIISILITWASIPIGLELGFNLAK</sequence>
<keyword evidence="1" id="KW-0472">Membrane</keyword>
<evidence type="ECO:0000313" key="2">
    <source>
        <dbReference type="EMBL" id="MDZ5712599.1"/>
    </source>
</evidence>
<keyword evidence="3" id="KW-1185">Reference proteome</keyword>
<reference evidence="2 3" key="1">
    <citation type="submission" date="2023-12" db="EMBL/GenBank/DDBJ databases">
        <title>Jeotgalibacillus haloalkaliphilus sp. nov., a novel salt-tolerant bacteria, isolated from the estuary of the Fenhe River into the Yellow River.</title>
        <authorList>
            <person name="Li Y."/>
        </authorList>
    </citation>
    <scope>NUCLEOTIDE SEQUENCE [LARGE SCALE GENOMIC DNA]</scope>
    <source>
        <strain evidence="2 3">HH7-29</strain>
    </source>
</reference>